<sequence>MESELSPDKETAQVPIKEYQWNDLRRARKLGRYPWTHLFKPPLEGEITAEDIIRETTPRRSMSRELSRSRTHSPVDGGGQRILNLDSSPGSSRRHGEEGEDEGVHIPNFSKEVSLDSEDDAINQAMNAYIGVQSESQPSSHLLAPVLEPKNVSPKGILKRRIPDQQYIGVTETREKTKCCHPLVNKIKHLADRTLNKLEKSEGEKSPEPKRKKNKEGQEIRQLKSSPGAVRRQKFSAIKLGDSDEMSKTMSIDTPPPRKKKEHIYEDIEESKGQDPEKSLHFSPDVYETERENNSNKENESFQEKKSIASQDPSLVIEDETSLKSQEHIMEKLHNVQNSNKEAILLDEEMDADEPNVEEVFQNQLDETRPKNDSPNITITEIFDNEVEPSTEQTTVIPIETSPTPSPQAMLQKKNGVEIFEKEWSKPSSDHEYEIIEKPPPNIVYTMPREESKLTIVKTEDELSSTTSLERKYLQHTSDEEEQQEDKDHNDRSEGIMNAEILQKDIEERYFVNTPSTMSRTECDISTSQVDSSALENLPLKRDSRGKPSEGIDAKIQQRIKEGTGKLKTQAGKLKSKLQSMKPKPSSTADKPKSERPKFKMPERPKFTLPDRPKFTLPDKRKFSLPDRPRFKKINISEKLSFGDRKKFTLPDRPKFNVPDFSKLKMPDRSNFNFPSLGRKKASKTDENYTNGSSTDVRSEEPVEFEVKTYPRLFNRKNKTELPKTSSSPNLDREETPPPTFTFTRMKKSTIHPSSPIPDSPSEPREYGNTESYEPEINERQQYEATYDFDKLDSEYMQDAGEQPQLNENNDQSFPDDSPLKEEYSHVINEIDNDEFFVRPRGISRENIQVREYLSDEIRQAFKIPKNALALMGSNSGVNDENVYSNEPEADPELMMDENEPIHYSSEDINDRDDGYYTFPPVRPSRAKRKKKEMELESVKYIDDNMDPEMNFSEVDLGLSEDQVQHQLNDDMETEHFNELRNQLEFCPPNDLRSIHEYANDDVIQYPEDIPIQSQTLPMPPQRKKKFAKKDFRHSSLNDFKDVPAAELWEEPPEQREDIIVYRTEHEYIVPQSTTAVTEHSPLPPRRNRSRSSRGTSLCDDDRTSHGAESLTLDTHLPPIDYTEPEKGLRRESPGYATVDKTSYGPNKTARRSHSKTPPVRRRKSNSSERKYYTVESVKKDLPNRPPRKKSSTSLMTLDSFSKRSISADLTQYVEIDEQQFEEVHKDLNSGEVVSKMKDRPLPPPPRPPRGPKRRKNEKKSIIDVQALEEPMAYIQGEIKMDDVVEIEVSTQTDPLPDDVDFELGMEENLDYSMSSSLRDIVNEEPYRSKSHSKIAESPRVSRPTSRSEKSFKLSDPKITELSKPNIGRTSPTVILVERRVSSPTRINERDEMLTEASLTVQHIDIDESQVPGVPPLPRPKSISSVSPVPRKATVSSREEQALERVNDTSRDVQLDNLVTQRLQVRDLDVGRLNVSELQASKILVSDIEGMTLQVAELDSKSGHISVSGIEFSQLVIDEIVKKFAEISTSTTAEQAQDRSDLPRPISREEHTQTDEQPIETPKTDTKATLEPHSDEPLTAQPPSPPPKAINEEDAASPPQRPPPPDLTPLLYSYLQDITMPPASFYHRPAAMRERPFTEFHETQHQSPPPPTRRTKRRPAPHSESSSDEARTRPSPRRMPGPVKTHEPTVTEAGAQFLRVCHNSITRTIRNIFNTFVSYVSGAEDKKDVQMALVIFLVLIAGLIMFGLSDSRTIHHHHWEFFNPPDGKQ</sequence>
<protein>
    <submittedName>
        <fullName evidence="1">Uncharacterized protein</fullName>
    </submittedName>
</protein>
<name>A0ACC0K294_CHOFU</name>
<dbReference type="EMBL" id="CM046131">
    <property type="protein sequence ID" value="KAI8430542.1"/>
    <property type="molecule type" value="Genomic_DNA"/>
</dbReference>
<reference evidence="1 2" key="1">
    <citation type="journal article" date="2022" name="Genome Biol. Evol.">
        <title>The Spruce Budworm Genome: Reconstructing the Evolutionary History of Antifreeze Proteins.</title>
        <authorList>
            <person name="Beliveau C."/>
            <person name="Gagne P."/>
            <person name="Picq S."/>
            <person name="Vernygora O."/>
            <person name="Keeling C.I."/>
            <person name="Pinkney K."/>
            <person name="Doucet D."/>
            <person name="Wen F."/>
            <person name="Johnston J.S."/>
            <person name="Maaroufi H."/>
            <person name="Boyle B."/>
            <person name="Laroche J."/>
            <person name="Dewar K."/>
            <person name="Juretic N."/>
            <person name="Blackburn G."/>
            <person name="Nisole A."/>
            <person name="Brunet B."/>
            <person name="Brandao M."/>
            <person name="Lumley L."/>
            <person name="Duan J."/>
            <person name="Quan G."/>
            <person name="Lucarotti C.J."/>
            <person name="Roe A.D."/>
            <person name="Sperling F.A.H."/>
            <person name="Levesque R.C."/>
            <person name="Cusson M."/>
        </authorList>
    </citation>
    <scope>NUCLEOTIDE SEQUENCE [LARGE SCALE GENOMIC DNA]</scope>
    <source>
        <strain evidence="1">Glfc:IPQL:Cfum</strain>
    </source>
</reference>
<comment type="caution">
    <text evidence="1">The sequence shown here is derived from an EMBL/GenBank/DDBJ whole genome shotgun (WGS) entry which is preliminary data.</text>
</comment>
<evidence type="ECO:0000313" key="2">
    <source>
        <dbReference type="Proteomes" id="UP001064048"/>
    </source>
</evidence>
<gene>
    <name evidence="1" type="ORF">MSG28_000777</name>
</gene>
<evidence type="ECO:0000313" key="1">
    <source>
        <dbReference type="EMBL" id="KAI8430542.1"/>
    </source>
</evidence>
<dbReference type="Proteomes" id="UP001064048">
    <property type="component" value="Chromosome Z"/>
</dbReference>
<proteinExistence type="predicted"/>
<keyword evidence="2" id="KW-1185">Reference proteome</keyword>
<accession>A0ACC0K294</accession>
<organism evidence="1 2">
    <name type="scientific">Choristoneura fumiferana</name>
    <name type="common">Spruce budworm moth</name>
    <name type="synonym">Archips fumiferana</name>
    <dbReference type="NCBI Taxonomy" id="7141"/>
    <lineage>
        <taxon>Eukaryota</taxon>
        <taxon>Metazoa</taxon>
        <taxon>Ecdysozoa</taxon>
        <taxon>Arthropoda</taxon>
        <taxon>Hexapoda</taxon>
        <taxon>Insecta</taxon>
        <taxon>Pterygota</taxon>
        <taxon>Neoptera</taxon>
        <taxon>Endopterygota</taxon>
        <taxon>Lepidoptera</taxon>
        <taxon>Glossata</taxon>
        <taxon>Ditrysia</taxon>
        <taxon>Tortricoidea</taxon>
        <taxon>Tortricidae</taxon>
        <taxon>Tortricinae</taxon>
        <taxon>Choristoneura</taxon>
    </lineage>
</organism>